<evidence type="ECO:0000256" key="7">
    <source>
        <dbReference type="PROSITE-ProRule" id="PRU01016"/>
    </source>
</evidence>
<keyword evidence="11" id="KW-1185">Reference proteome</keyword>
<evidence type="ECO:0000313" key="11">
    <source>
        <dbReference type="Proteomes" id="UP001278738"/>
    </source>
</evidence>
<comment type="similarity">
    <text evidence="7">Belongs to the class I-like SAM-binding methyltransferase superfamily. C5-methyltransferase family.</text>
</comment>
<dbReference type="EMBL" id="JAWXVH010000001">
    <property type="protein sequence ID" value="MDX6184239.1"/>
    <property type="molecule type" value="Genomic_DNA"/>
</dbReference>
<evidence type="ECO:0000313" key="8">
    <source>
        <dbReference type="EMBL" id="MDX6180639.1"/>
    </source>
</evidence>
<evidence type="ECO:0000256" key="5">
    <source>
        <dbReference type="ARBA" id="ARBA00022747"/>
    </source>
</evidence>
<feature type="active site" evidence="7">
    <location>
        <position position="87"/>
    </location>
</feature>
<evidence type="ECO:0000256" key="2">
    <source>
        <dbReference type="ARBA" id="ARBA00022603"/>
    </source>
</evidence>
<dbReference type="GO" id="GO:0009307">
    <property type="term" value="P:DNA restriction-modification system"/>
    <property type="evidence" value="ECO:0007669"/>
    <property type="project" value="UniProtKB-KW"/>
</dbReference>
<dbReference type="Proteomes" id="UP001278738">
    <property type="component" value="Unassembled WGS sequence"/>
</dbReference>
<dbReference type="InterPro" id="IPR029063">
    <property type="entry name" value="SAM-dependent_MTases_sf"/>
</dbReference>
<dbReference type="RefSeq" id="WP_229975360.1">
    <property type="nucleotide sequence ID" value="NZ_CP087133.1"/>
</dbReference>
<accession>A0AAJ2SDA0</accession>
<dbReference type="InterPro" id="IPR050390">
    <property type="entry name" value="C5-Methyltransferase"/>
</dbReference>
<organism evidence="9 10">
    <name type="scientific">Flavobacterium flavipigmentatum</name>
    <dbReference type="NCBI Taxonomy" id="2893884"/>
    <lineage>
        <taxon>Bacteria</taxon>
        <taxon>Pseudomonadati</taxon>
        <taxon>Bacteroidota</taxon>
        <taxon>Flavobacteriia</taxon>
        <taxon>Flavobacteriales</taxon>
        <taxon>Flavobacteriaceae</taxon>
        <taxon>Flavobacterium</taxon>
    </lineage>
</organism>
<name>A0AAJ2SDA0_9FLAO</name>
<dbReference type="PANTHER" id="PTHR23068:SF25">
    <property type="entry name" value="DNA (CYTOSINE-5)-METHYLTRANSFERASE DRM2"/>
    <property type="match status" value="1"/>
</dbReference>
<evidence type="ECO:0000256" key="3">
    <source>
        <dbReference type="ARBA" id="ARBA00022679"/>
    </source>
</evidence>
<evidence type="ECO:0000313" key="10">
    <source>
        <dbReference type="Proteomes" id="UP001270053"/>
    </source>
</evidence>
<dbReference type="EMBL" id="JAWXVG010000001">
    <property type="protein sequence ID" value="MDX6180639.1"/>
    <property type="molecule type" value="Genomic_DNA"/>
</dbReference>
<sequence>MEQTQTNQDGLNVLSLFDGISCAKLALEKSGIKINKYYSSEICPHALAIQNHHYSGDTNFIQLGDVCKIDGIDLRNEIDLVIFGSPCTNLSSINPVDRRGLEGKESKLFYEAKRILRDIYVFAPTNKKLYFLMENVASMTAKDRDIITNELSEIFPDVKLIKINSADVAPANRRRLYWTNIPNVGVPEPKKFNYQDIVVNGYVDKEKANVLLGSNCTLTNGIFRYYKMNIGNLIYKDKKFADQPTEQKLLEYPFILHKSGYIGKSRLGFDEYDFPNGCYRLPSVLESERLMTIPDGYVSNVPNVSKTNKLKSIGLAMTVDVIAHLVTPLKKI</sequence>
<dbReference type="GO" id="GO:0003886">
    <property type="term" value="F:DNA (cytosine-5-)-methyltransferase activity"/>
    <property type="evidence" value="ECO:0007669"/>
    <property type="project" value="UniProtKB-EC"/>
</dbReference>
<reference evidence="9 11" key="1">
    <citation type="submission" date="2023-11" db="EMBL/GenBank/DDBJ databases">
        <title>Unpublished Manusciprt.</title>
        <authorList>
            <person name="Saticioglu I.B."/>
            <person name="Ay H."/>
            <person name="Ajmi N."/>
            <person name="Altun S."/>
            <person name="Duman M."/>
        </authorList>
    </citation>
    <scope>NUCLEOTIDE SEQUENCE</scope>
    <source>
        <strain evidence="8 11">Fl-33</strain>
        <strain evidence="9">Fl-77</strain>
    </source>
</reference>
<dbReference type="GO" id="GO:0032259">
    <property type="term" value="P:methylation"/>
    <property type="evidence" value="ECO:0007669"/>
    <property type="project" value="UniProtKB-KW"/>
</dbReference>
<protein>
    <recommendedName>
        <fullName evidence="1">DNA (cytosine-5-)-methyltransferase</fullName>
        <ecNumber evidence="1">2.1.1.37</ecNumber>
    </recommendedName>
</protein>
<proteinExistence type="inferred from homology"/>
<dbReference type="AlphaFoldDB" id="A0AAJ2SDA0"/>
<evidence type="ECO:0000256" key="1">
    <source>
        <dbReference type="ARBA" id="ARBA00011975"/>
    </source>
</evidence>
<comment type="caution">
    <text evidence="9">The sequence shown here is derived from an EMBL/GenBank/DDBJ whole genome shotgun (WGS) entry which is preliminary data.</text>
</comment>
<dbReference type="SUPFAM" id="SSF53335">
    <property type="entry name" value="S-adenosyl-L-methionine-dependent methyltransferases"/>
    <property type="match status" value="1"/>
</dbReference>
<dbReference type="PANTHER" id="PTHR23068">
    <property type="entry name" value="DNA CYTOSINE-5- -METHYLTRANSFERASE 3-RELATED"/>
    <property type="match status" value="1"/>
</dbReference>
<gene>
    <name evidence="8" type="ORF">SGQ18_00635</name>
    <name evidence="9" type="ORF">SGQ44_00635</name>
</gene>
<dbReference type="Pfam" id="PF00145">
    <property type="entry name" value="DNA_methylase"/>
    <property type="match status" value="1"/>
</dbReference>
<evidence type="ECO:0000256" key="4">
    <source>
        <dbReference type="ARBA" id="ARBA00022691"/>
    </source>
</evidence>
<evidence type="ECO:0000256" key="6">
    <source>
        <dbReference type="ARBA" id="ARBA00047422"/>
    </source>
</evidence>
<keyword evidence="4 7" id="KW-0949">S-adenosyl-L-methionine</keyword>
<dbReference type="PROSITE" id="PS51679">
    <property type="entry name" value="SAM_MT_C5"/>
    <property type="match status" value="1"/>
</dbReference>
<evidence type="ECO:0000313" key="9">
    <source>
        <dbReference type="EMBL" id="MDX6184239.1"/>
    </source>
</evidence>
<comment type="catalytic activity">
    <reaction evidence="6">
        <text>a 2'-deoxycytidine in DNA + S-adenosyl-L-methionine = a 5-methyl-2'-deoxycytidine in DNA + S-adenosyl-L-homocysteine + H(+)</text>
        <dbReference type="Rhea" id="RHEA:13681"/>
        <dbReference type="Rhea" id="RHEA-COMP:11369"/>
        <dbReference type="Rhea" id="RHEA-COMP:11370"/>
        <dbReference type="ChEBI" id="CHEBI:15378"/>
        <dbReference type="ChEBI" id="CHEBI:57856"/>
        <dbReference type="ChEBI" id="CHEBI:59789"/>
        <dbReference type="ChEBI" id="CHEBI:85452"/>
        <dbReference type="ChEBI" id="CHEBI:85454"/>
        <dbReference type="EC" id="2.1.1.37"/>
    </reaction>
</comment>
<dbReference type="Gene3D" id="3.40.50.150">
    <property type="entry name" value="Vaccinia Virus protein VP39"/>
    <property type="match status" value="1"/>
</dbReference>
<dbReference type="Proteomes" id="UP001270053">
    <property type="component" value="Unassembled WGS sequence"/>
</dbReference>
<keyword evidence="5" id="KW-0680">Restriction system</keyword>
<dbReference type="InterPro" id="IPR018117">
    <property type="entry name" value="C5_DNA_meth_AS"/>
</dbReference>
<keyword evidence="3 7" id="KW-0808">Transferase</keyword>
<dbReference type="PROSITE" id="PS00094">
    <property type="entry name" value="C5_MTASE_1"/>
    <property type="match status" value="1"/>
</dbReference>
<dbReference type="EC" id="2.1.1.37" evidence="1"/>
<keyword evidence="2 7" id="KW-0489">Methyltransferase</keyword>
<dbReference type="InterPro" id="IPR001525">
    <property type="entry name" value="C5_MeTfrase"/>
</dbReference>